<dbReference type="Pfam" id="PF17428">
    <property type="entry name" value="DUF5412"/>
    <property type="match status" value="1"/>
</dbReference>
<gene>
    <name evidence="2" type="ORF">RIB56_12865</name>
</gene>
<name>A0ABU4J7P9_9BACI</name>
<keyword evidence="1" id="KW-1133">Transmembrane helix</keyword>
<reference evidence="3" key="1">
    <citation type="submission" date="2023-07" db="EMBL/GenBank/DDBJ databases">
        <title>Draft genomic sequences of Priestia flexa CCM isolated from the soil of an abandoned mine contaminated by free cyanide in the high Andean zone of Tacna, Peru.</title>
        <authorList>
            <person name="Caceda Quiroz C.J."/>
            <person name="Maraza Chooque G.J."/>
            <person name="Fora Quispe G.L."/>
            <person name="Carpio Mamani M."/>
        </authorList>
    </citation>
    <scope>NUCLEOTIDE SEQUENCE [LARGE SCALE GENOMIC DNA]</scope>
    <source>
        <strain evidence="3">CCM</strain>
    </source>
</reference>
<accession>A0ABU4J7P9</accession>
<evidence type="ECO:0000313" key="3">
    <source>
        <dbReference type="Proteomes" id="UP001284771"/>
    </source>
</evidence>
<protein>
    <submittedName>
        <fullName evidence="2">DUF5412 family protein</fullName>
    </submittedName>
</protein>
<evidence type="ECO:0000256" key="1">
    <source>
        <dbReference type="SAM" id="Phobius"/>
    </source>
</evidence>
<keyword evidence="1" id="KW-0472">Membrane</keyword>
<dbReference type="InterPro" id="IPR035406">
    <property type="entry name" value="DUF5412"/>
</dbReference>
<evidence type="ECO:0000313" key="2">
    <source>
        <dbReference type="EMBL" id="MDW8517023.1"/>
    </source>
</evidence>
<proteinExistence type="predicted"/>
<dbReference type="EMBL" id="JAWUZT010000037">
    <property type="protein sequence ID" value="MDW8517023.1"/>
    <property type="molecule type" value="Genomic_DNA"/>
</dbReference>
<dbReference type="Proteomes" id="UP001284771">
    <property type="component" value="Unassembled WGS sequence"/>
</dbReference>
<feature type="transmembrane region" description="Helical" evidence="1">
    <location>
        <begin position="7"/>
        <end position="26"/>
    </location>
</feature>
<dbReference type="RefSeq" id="WP_131887654.1">
    <property type="nucleotide sequence ID" value="NZ_CP040366.1"/>
</dbReference>
<comment type="caution">
    <text evidence="2">The sequence shown here is derived from an EMBL/GenBank/DDBJ whole genome shotgun (WGS) entry which is preliminary data.</text>
</comment>
<keyword evidence="3" id="KW-1185">Reference proteome</keyword>
<organism evidence="2 3">
    <name type="scientific">Priestia flexa</name>
    <dbReference type="NCBI Taxonomy" id="86664"/>
    <lineage>
        <taxon>Bacteria</taxon>
        <taxon>Bacillati</taxon>
        <taxon>Bacillota</taxon>
        <taxon>Bacilli</taxon>
        <taxon>Bacillales</taxon>
        <taxon>Bacillaceae</taxon>
        <taxon>Priestia</taxon>
    </lineage>
</organism>
<keyword evidence="1" id="KW-0812">Transmembrane</keyword>
<sequence>MKKLFNFFLIVIGLLIILGFIVWKLILDPSNIPTGEYMFKSVSPDKNYTVKIYQSSGGATTGFAIRGELIENNKLFNEKKNIYWNYPQETATVKWLDNDTVNISGHEIDVKSQIFDFRYD</sequence>